<dbReference type="Proteomes" id="UP000272412">
    <property type="component" value="Unassembled WGS sequence"/>
</dbReference>
<keyword evidence="1" id="KW-0175">Coiled coil</keyword>
<gene>
    <name evidence="3" type="ORF">EGK74_13485</name>
</gene>
<keyword evidence="2" id="KW-0812">Transmembrane</keyword>
<evidence type="ECO:0000256" key="2">
    <source>
        <dbReference type="SAM" id="Phobius"/>
    </source>
</evidence>
<keyword evidence="2" id="KW-0472">Membrane</keyword>
<dbReference type="AlphaFoldDB" id="A0A3N4MV80"/>
<protein>
    <submittedName>
        <fullName evidence="3">Uncharacterized protein</fullName>
    </submittedName>
</protein>
<evidence type="ECO:0000256" key="1">
    <source>
        <dbReference type="SAM" id="Coils"/>
    </source>
</evidence>
<feature type="coiled-coil region" evidence="1">
    <location>
        <begin position="51"/>
        <end position="89"/>
    </location>
</feature>
<organism evidence="3 4">
    <name type="scientific">Neisseria weixii</name>
    <dbReference type="NCBI Taxonomy" id="1853276"/>
    <lineage>
        <taxon>Bacteria</taxon>
        <taxon>Pseudomonadati</taxon>
        <taxon>Pseudomonadota</taxon>
        <taxon>Betaproteobacteria</taxon>
        <taxon>Neisseriales</taxon>
        <taxon>Neisseriaceae</taxon>
        <taxon>Neisseria</taxon>
    </lineage>
</organism>
<evidence type="ECO:0000313" key="4">
    <source>
        <dbReference type="Proteomes" id="UP000272412"/>
    </source>
</evidence>
<dbReference type="RefSeq" id="WP_123805063.1">
    <property type="nucleotide sequence ID" value="NZ_RPFL01000079.1"/>
</dbReference>
<comment type="caution">
    <text evidence="3">The sequence shown here is derived from an EMBL/GenBank/DDBJ whole genome shotgun (WGS) entry which is preliminary data.</text>
</comment>
<sequence>MKIVYLWIICISLYLLTTSFTENSEKSYQLEKQRYEMELIAKAEQTQSPVLLEEANKIKAERSKIEEAEKQKEVEREKLKNDFNKFTQENKSLYHILVVLCFAFFIFLIHFLLRKTKRSHPC</sequence>
<keyword evidence="2" id="KW-1133">Transmembrane helix</keyword>
<accession>A0A3N4MV80</accession>
<feature type="transmembrane region" description="Helical" evidence="2">
    <location>
        <begin position="93"/>
        <end position="113"/>
    </location>
</feature>
<reference evidence="3 4" key="1">
    <citation type="submission" date="2018-11" db="EMBL/GenBank/DDBJ databases">
        <title>Neisseria weixii sp. nov. isolated from the rectal contents of plateau pika (Ochotona cruzoniae).</title>
        <authorList>
            <person name="Zhang G."/>
        </authorList>
    </citation>
    <scope>NUCLEOTIDE SEQUENCE [LARGE SCALE GENOMIC DNA]</scope>
    <source>
        <strain evidence="3 4">10009</strain>
    </source>
</reference>
<dbReference type="EMBL" id="RPFL01000079">
    <property type="protein sequence ID" value="RPD83109.1"/>
    <property type="molecule type" value="Genomic_DNA"/>
</dbReference>
<keyword evidence="4" id="KW-1185">Reference proteome</keyword>
<name>A0A3N4MV80_9NEIS</name>
<proteinExistence type="predicted"/>
<evidence type="ECO:0000313" key="3">
    <source>
        <dbReference type="EMBL" id="RPD83109.1"/>
    </source>
</evidence>